<reference evidence="2 3" key="1">
    <citation type="submission" date="2018-11" db="EMBL/GenBank/DDBJ databases">
        <title>Genome squencing of methanotrophic bacteria isolated from alkaline groundwater in Korea.</title>
        <authorList>
            <person name="Nguyen L.N."/>
        </authorList>
    </citation>
    <scope>NUCLEOTIDE SEQUENCE [LARGE SCALE GENOMIC DNA]</scope>
    <source>
        <strain evidence="2 3">GW6</strain>
    </source>
</reference>
<feature type="repeat" description="TPR" evidence="1">
    <location>
        <begin position="404"/>
        <end position="437"/>
    </location>
</feature>
<evidence type="ECO:0000313" key="2">
    <source>
        <dbReference type="EMBL" id="AZG78457.1"/>
    </source>
</evidence>
<proteinExistence type="predicted"/>
<evidence type="ECO:0000313" key="3">
    <source>
        <dbReference type="Proteomes" id="UP000273982"/>
    </source>
</evidence>
<dbReference type="InterPro" id="IPR011990">
    <property type="entry name" value="TPR-like_helical_dom_sf"/>
</dbReference>
<dbReference type="EMBL" id="CP034086">
    <property type="protein sequence ID" value="AZG78457.1"/>
    <property type="molecule type" value="Genomic_DNA"/>
</dbReference>
<dbReference type="PANTHER" id="PTHR12558">
    <property type="entry name" value="CELL DIVISION CYCLE 16,23,27"/>
    <property type="match status" value="1"/>
</dbReference>
<name>A0A3G8M9H8_9HYPH</name>
<evidence type="ECO:0000256" key="1">
    <source>
        <dbReference type="PROSITE-ProRule" id="PRU00339"/>
    </source>
</evidence>
<feature type="repeat" description="TPR" evidence="1">
    <location>
        <begin position="473"/>
        <end position="506"/>
    </location>
</feature>
<dbReference type="Pfam" id="PF13432">
    <property type="entry name" value="TPR_16"/>
    <property type="match status" value="2"/>
</dbReference>
<dbReference type="InterPro" id="IPR019734">
    <property type="entry name" value="TPR_rpt"/>
</dbReference>
<dbReference type="PANTHER" id="PTHR12558:SF13">
    <property type="entry name" value="CELL DIVISION CYCLE PROTEIN 27 HOMOLOG"/>
    <property type="match status" value="1"/>
</dbReference>
<dbReference type="PROSITE" id="PS50293">
    <property type="entry name" value="TPR_REGION"/>
    <property type="match status" value="1"/>
</dbReference>
<dbReference type="RefSeq" id="WP_124739996.1">
    <property type="nucleotide sequence ID" value="NZ_CP034086.1"/>
</dbReference>
<accession>A0A3G8M9H8</accession>
<gene>
    <name evidence="2" type="ORF">EHO51_01760</name>
</gene>
<dbReference type="Gene3D" id="1.25.40.10">
    <property type="entry name" value="Tetratricopeptide repeat domain"/>
    <property type="match status" value="2"/>
</dbReference>
<dbReference type="SMART" id="SM00028">
    <property type="entry name" value="TPR"/>
    <property type="match status" value="8"/>
</dbReference>
<dbReference type="SUPFAM" id="SSF48452">
    <property type="entry name" value="TPR-like"/>
    <property type="match status" value="2"/>
</dbReference>
<dbReference type="Pfam" id="PF13414">
    <property type="entry name" value="TPR_11"/>
    <property type="match status" value="1"/>
</dbReference>
<dbReference type="AlphaFoldDB" id="A0A3G8M9H8"/>
<sequence>MVAGSSAFGLSCDSSLAARENIIVARPFEVGSSLSGNYLAAIVAGAQRDTLAASTFFREALRDDPKNTDLADRAFVAALANGNMSEALSLTGRVIAHDRTNGLAHLARGVDLIKTRKYAAARAELAKGGGDRRRDITSTLLSAWSYAGAKDTRRALATLDTLTDDAFVVFRDYHAGLIADLGGDKAEAEKRFKSAYTSEKNTLRLVDAYARFLATNGRRDEAKQLYLSFDEVAPNHPIVVAGLAALDEGKPLPPFVRTADEGAGEVLYGLGAVGGRQGDELASLIYLRLALHLAPENALAIVTLGDVYERMKQEEAAIDLYQSVPKDSPLRVNADVQAALLLETLGKTKEASENLSAIVAANPKNQEALTALGNLQRSRKAFADAAVTYTRVLDLRSKADKSLWLLYYYRGIANERRKDWPAAEADLKKALDLNPDQPLVLNYLGYSWVDKGSNLDEAFKMLRRAVDLRQRDGYVVDSLGWAYYRLGRYDDAVRELEKAIDLKPSDPVINDHLGDAYWRVGRKLEARFQWNHARDLNPEPDELPKILDKINNGLADNPTLAHDKAAQNGG</sequence>
<dbReference type="KEGG" id="mros:EHO51_01760"/>
<dbReference type="PROSITE" id="PS50005">
    <property type="entry name" value="TPR"/>
    <property type="match status" value="2"/>
</dbReference>
<organism evidence="2 3">
    <name type="scientific">Methylocystis rosea</name>
    <dbReference type="NCBI Taxonomy" id="173366"/>
    <lineage>
        <taxon>Bacteria</taxon>
        <taxon>Pseudomonadati</taxon>
        <taxon>Pseudomonadota</taxon>
        <taxon>Alphaproteobacteria</taxon>
        <taxon>Hyphomicrobiales</taxon>
        <taxon>Methylocystaceae</taxon>
        <taxon>Methylocystis</taxon>
    </lineage>
</organism>
<keyword evidence="1" id="KW-0802">TPR repeat</keyword>
<dbReference type="Proteomes" id="UP000273982">
    <property type="component" value="Chromosome"/>
</dbReference>
<protein>
    <submittedName>
        <fullName evidence="2">Tetratricopeptide repeat protein</fullName>
    </submittedName>
</protein>